<keyword evidence="2" id="KW-1185">Reference proteome</keyword>
<dbReference type="Proteomes" id="UP001497700">
    <property type="component" value="Unassembled WGS sequence"/>
</dbReference>
<comment type="caution">
    <text evidence="1">The sequence shown here is derived from an EMBL/GenBank/DDBJ whole genome shotgun (WGS) entry which is preliminary data.</text>
</comment>
<gene>
    <name evidence="1" type="ORF">F4820DRAFT_237288</name>
</gene>
<dbReference type="EMBL" id="MU393454">
    <property type="protein sequence ID" value="KAI4866796.1"/>
    <property type="molecule type" value="Genomic_DNA"/>
</dbReference>
<proteinExistence type="predicted"/>
<reference evidence="1 2" key="1">
    <citation type="journal article" date="2022" name="New Phytol.">
        <title>Ecological generalism drives hyperdiversity of secondary metabolite gene clusters in xylarialean endophytes.</title>
        <authorList>
            <person name="Franco M.E.E."/>
            <person name="Wisecaver J.H."/>
            <person name="Arnold A.E."/>
            <person name="Ju Y.M."/>
            <person name="Slot J.C."/>
            <person name="Ahrendt S."/>
            <person name="Moore L.P."/>
            <person name="Eastman K.E."/>
            <person name="Scott K."/>
            <person name="Konkel Z."/>
            <person name="Mondo S.J."/>
            <person name="Kuo A."/>
            <person name="Hayes R.D."/>
            <person name="Haridas S."/>
            <person name="Andreopoulos B."/>
            <person name="Riley R."/>
            <person name="LaButti K."/>
            <person name="Pangilinan J."/>
            <person name="Lipzen A."/>
            <person name="Amirebrahimi M."/>
            <person name="Yan J."/>
            <person name="Adam C."/>
            <person name="Keymanesh K."/>
            <person name="Ng V."/>
            <person name="Louie K."/>
            <person name="Northen T."/>
            <person name="Drula E."/>
            <person name="Henrissat B."/>
            <person name="Hsieh H.M."/>
            <person name="Youens-Clark K."/>
            <person name="Lutzoni F."/>
            <person name="Miadlikowska J."/>
            <person name="Eastwood D.C."/>
            <person name="Hamelin R.C."/>
            <person name="Grigoriev I.V."/>
            <person name="U'Ren J.M."/>
        </authorList>
    </citation>
    <scope>NUCLEOTIDE SEQUENCE [LARGE SCALE GENOMIC DNA]</scope>
    <source>
        <strain evidence="1 2">CBS 119005</strain>
    </source>
</reference>
<evidence type="ECO:0000313" key="2">
    <source>
        <dbReference type="Proteomes" id="UP001497700"/>
    </source>
</evidence>
<evidence type="ECO:0000313" key="1">
    <source>
        <dbReference type="EMBL" id="KAI4866796.1"/>
    </source>
</evidence>
<accession>A0ACB9Z4S0</accession>
<organism evidence="1 2">
    <name type="scientific">Hypoxylon rubiginosum</name>
    <dbReference type="NCBI Taxonomy" id="110542"/>
    <lineage>
        <taxon>Eukaryota</taxon>
        <taxon>Fungi</taxon>
        <taxon>Dikarya</taxon>
        <taxon>Ascomycota</taxon>
        <taxon>Pezizomycotina</taxon>
        <taxon>Sordariomycetes</taxon>
        <taxon>Xylariomycetidae</taxon>
        <taxon>Xylariales</taxon>
        <taxon>Hypoxylaceae</taxon>
        <taxon>Hypoxylon</taxon>
    </lineage>
</organism>
<name>A0ACB9Z4S0_9PEZI</name>
<protein>
    <submittedName>
        <fullName evidence="1">Uncharacterized protein</fullName>
    </submittedName>
</protein>
<sequence>MPWLEVSPSHWQRPLGENERMIKWIGDRAHAAGREHWSITVVGSFTLSGSLRDGKLEEKLRKAWMLLRFRHPSIASTAGADTVDYLVPDAKALEQWADETLNVISDSTTTAETLFASFKPSPYITGYFLPHTQQFVLHAAHWRTDGFGALQLLNAFFDALASNLDPAALPWGDEQARLVPSVEEVLELPEKATPEIQAATAGCLRSGALVAGSIGLPYGGDANTKPGGTHSVRRSLSESATASILAACDARNIRPLSAVHASLAAANYAGSASSANGTGHYTSTMRFSLRPYLREPFNSAQYASALYTGSYMAKVAPSNSWQENAAQYNELYAAGLSREFLIARRQFAIQVLEMLSRAGELGPPRSEVDISSVDDAEKLVSPVHHGGKDGGALEVNDVSLGLECLAKETYLFFWIFRGKIEFNLVYNEAFYDKASMEEVVDTTVEALKKGLQV</sequence>